<sequence length="931" mass="100168">MGARSKRGFKSKRRPVAHTQNDGQTRDDAQGGRNDIASAPSCVTKLYAQDWGAVEEACANITIFALQPHAHATLLSHAVPQRLAELLISAVPASKSGVCAVGGGEASEEQPFRIHRGVLHVKSAAAGALRNLIVSSVDDAVVDTLAAATVSNNALTRMRGFDRDKDEEEGNPLISVMSPSSSAIAEVEDGERGIQVVFRDELVALVTSMWRCVSVLLQNAAPCFLSGTTGRLAEASGDNGTAASGGAGEIDASDSAGGCIGEVSAVVDNIPLFSLLRTIEEVLQLVAVCVEGNEQMASSFSTGPAVGSLLHMIEVTTRAAWEALACPPQPAVGCTDGASLHQQLCKWRQAEIFATVAVAASEVLHVLSSENEALSTFLLSAEAMAPHQAFLTSALDAEQVMSWLQSDVCPPSPAAANTDVGGVEASILAVAKQNVLYQLCEVSLHVQGALINVSSTPANAARVLPLVVTVLNCHPPHNEWSRTVPLLMETCRLPEELRMGYLSRSQWRLRCVQAAVHVLHVVVDLICNLNEPNVEDEVAFKNNEAAKVLFSHNAMFVVGKLMRDALRMPDNAAQASSNSARMSRSPSLPQGNGSDGAGGTTGFNYGCVQQEEDVVVERALRAVASTSGSDSVITKLQRLVLSNEVGVWSLANTLLLMVGWGELGDTPSGIWRAIINALERRAQLLSRELQESVSDASVTHSTTPSSLTSSGKLKGGHLLRLQLESLLQMSWTLQRKQTAAAGGPLQVVNHLGARPSDVDLITRLAWESGTSSQQRQACVAVVCSICGSLHCEEATSTAARFALAILRAEGRVLEWTSSPPPGSRDERRRWLMSFTEADGEWRVRCEAANQLMDLFLDEQHHESVYLPLRVHAALTSFVQQFQTYSRRRLQQQRDIMRNYKLALPGFDEEGNLSEVVENLTAFVEYKRQFMR</sequence>
<dbReference type="Gene3D" id="1.25.10.10">
    <property type="entry name" value="Leucine-rich Repeat Variant"/>
    <property type="match status" value="1"/>
</dbReference>
<evidence type="ECO:0000256" key="1">
    <source>
        <dbReference type="SAM" id="MobiDB-lite"/>
    </source>
</evidence>
<gene>
    <name evidence="2" type="ORF">TCIL3000_7_5720</name>
</gene>
<proteinExistence type="predicted"/>
<accession>G0UQU7</accession>
<organism evidence="2">
    <name type="scientific">Trypanosoma congolense (strain IL3000)</name>
    <dbReference type="NCBI Taxonomy" id="1068625"/>
    <lineage>
        <taxon>Eukaryota</taxon>
        <taxon>Discoba</taxon>
        <taxon>Euglenozoa</taxon>
        <taxon>Kinetoplastea</taxon>
        <taxon>Metakinetoplastina</taxon>
        <taxon>Trypanosomatida</taxon>
        <taxon>Trypanosomatidae</taxon>
        <taxon>Trypanosoma</taxon>
        <taxon>Nannomonas</taxon>
    </lineage>
</organism>
<evidence type="ECO:0000313" key="2">
    <source>
        <dbReference type="EMBL" id="CCC91758.1"/>
    </source>
</evidence>
<feature type="region of interest" description="Disordered" evidence="1">
    <location>
        <begin position="572"/>
        <end position="602"/>
    </location>
</feature>
<protein>
    <submittedName>
        <fullName evidence="2">Uncharacterized protein</fullName>
    </submittedName>
</protein>
<feature type="compositionally biased region" description="Low complexity" evidence="1">
    <location>
        <begin position="572"/>
        <end position="587"/>
    </location>
</feature>
<feature type="region of interest" description="Disordered" evidence="1">
    <location>
        <begin position="1"/>
        <end position="35"/>
    </location>
</feature>
<feature type="compositionally biased region" description="Basic residues" evidence="1">
    <location>
        <begin position="1"/>
        <end position="16"/>
    </location>
</feature>
<dbReference type="VEuPathDB" id="TriTrypDB:TcIL3000_7_5720"/>
<dbReference type="EMBL" id="HE575320">
    <property type="protein sequence ID" value="CCC91758.1"/>
    <property type="molecule type" value="Genomic_DNA"/>
</dbReference>
<reference evidence="2" key="1">
    <citation type="journal article" date="2012" name="Proc. Natl. Acad. Sci. U.S.A.">
        <title>Antigenic diversity is generated by distinct evolutionary mechanisms in African trypanosome species.</title>
        <authorList>
            <person name="Jackson A.P."/>
            <person name="Berry A."/>
            <person name="Aslett M."/>
            <person name="Allison H.C."/>
            <person name="Burton P."/>
            <person name="Vavrova-Anderson J."/>
            <person name="Brown R."/>
            <person name="Browne H."/>
            <person name="Corton N."/>
            <person name="Hauser H."/>
            <person name="Gamble J."/>
            <person name="Gilderthorp R."/>
            <person name="Marcello L."/>
            <person name="McQuillan J."/>
            <person name="Otto T.D."/>
            <person name="Quail M.A."/>
            <person name="Sanders M.J."/>
            <person name="van Tonder A."/>
            <person name="Ginger M.L."/>
            <person name="Field M.C."/>
            <person name="Barry J.D."/>
            <person name="Hertz-Fowler C."/>
            <person name="Berriman M."/>
        </authorList>
    </citation>
    <scope>NUCLEOTIDE SEQUENCE</scope>
    <source>
        <strain evidence="2">IL3000</strain>
    </source>
</reference>
<dbReference type="AlphaFoldDB" id="G0UQU7"/>
<name>G0UQU7_TRYCI</name>
<dbReference type="InterPro" id="IPR011989">
    <property type="entry name" value="ARM-like"/>
</dbReference>